<accession>A0A0G0M033</accession>
<sequence>MLIPTHLFVTTCVAFELHLTGTELITAYIFGVLIDLDHLTKIKRLREKDFWLAKGKFCDHTWLHEPLGLIVVILISIIIQSKIPVIFYSIHFFMDHFLLKAKSMPFLPFRQKVYSWGFIPSGSKVEWFLAPLFIIISIYLAWNLF</sequence>
<dbReference type="EMBL" id="LBVV01000017">
    <property type="protein sequence ID" value="KKQ93650.1"/>
    <property type="molecule type" value="Genomic_DNA"/>
</dbReference>
<keyword evidence="1" id="KW-0812">Transmembrane</keyword>
<gene>
    <name evidence="2" type="ORF">UT18_C0017G0020</name>
</gene>
<dbReference type="AlphaFoldDB" id="A0A0G0M033"/>
<dbReference type="Proteomes" id="UP000034207">
    <property type="component" value="Unassembled WGS sequence"/>
</dbReference>
<proteinExistence type="predicted"/>
<evidence type="ECO:0008006" key="4">
    <source>
        <dbReference type="Google" id="ProtNLM"/>
    </source>
</evidence>
<name>A0A0G0M033_UNCC2</name>
<keyword evidence="1" id="KW-0472">Membrane</keyword>
<evidence type="ECO:0000313" key="2">
    <source>
        <dbReference type="EMBL" id="KKQ93650.1"/>
    </source>
</evidence>
<evidence type="ECO:0000256" key="1">
    <source>
        <dbReference type="SAM" id="Phobius"/>
    </source>
</evidence>
<feature type="transmembrane region" description="Helical" evidence="1">
    <location>
        <begin position="61"/>
        <end position="79"/>
    </location>
</feature>
<evidence type="ECO:0000313" key="3">
    <source>
        <dbReference type="Proteomes" id="UP000034207"/>
    </source>
</evidence>
<reference evidence="2 3" key="1">
    <citation type="journal article" date="2015" name="Nature">
        <title>rRNA introns, odd ribosomes, and small enigmatic genomes across a large radiation of phyla.</title>
        <authorList>
            <person name="Brown C.T."/>
            <person name="Hug L.A."/>
            <person name="Thomas B.C."/>
            <person name="Sharon I."/>
            <person name="Castelle C.J."/>
            <person name="Singh A."/>
            <person name="Wilkins M.J."/>
            <person name="Williams K.H."/>
            <person name="Banfield J.F."/>
        </authorList>
    </citation>
    <scope>NUCLEOTIDE SEQUENCE [LARGE SCALE GENOMIC DNA]</scope>
</reference>
<keyword evidence="1" id="KW-1133">Transmembrane helix</keyword>
<organism evidence="2 3">
    <name type="scientific">candidate division CPR2 bacterium GW2011_GWC2_39_10</name>
    <dbReference type="NCBI Taxonomy" id="1618345"/>
    <lineage>
        <taxon>Bacteria</taxon>
        <taxon>Bacteria division CPR2</taxon>
    </lineage>
</organism>
<feature type="transmembrane region" description="Helical" evidence="1">
    <location>
        <begin position="125"/>
        <end position="142"/>
    </location>
</feature>
<comment type="caution">
    <text evidence="2">The sequence shown here is derived from an EMBL/GenBank/DDBJ whole genome shotgun (WGS) entry which is preliminary data.</text>
</comment>
<protein>
    <recommendedName>
        <fullName evidence="4">Membrane-bound metal-dependent hydrolase</fullName>
    </recommendedName>
</protein>